<dbReference type="Proteomes" id="UP000046395">
    <property type="component" value="Unassembled WGS sequence"/>
</dbReference>
<reference evidence="4" key="1">
    <citation type="submission" date="2019-12" db="UniProtKB">
        <authorList>
            <consortium name="WormBaseParasite"/>
        </authorList>
    </citation>
    <scope>IDENTIFICATION</scope>
</reference>
<dbReference type="InterPro" id="IPR028124">
    <property type="entry name" value="SMAP_dom"/>
</dbReference>
<organism evidence="3 4">
    <name type="scientific">Trichuris muris</name>
    <name type="common">Mouse whipworm</name>
    <dbReference type="NCBI Taxonomy" id="70415"/>
    <lineage>
        <taxon>Eukaryota</taxon>
        <taxon>Metazoa</taxon>
        <taxon>Ecdysozoa</taxon>
        <taxon>Nematoda</taxon>
        <taxon>Enoplea</taxon>
        <taxon>Dorylaimia</taxon>
        <taxon>Trichinellida</taxon>
        <taxon>Trichuridae</taxon>
        <taxon>Trichuris</taxon>
    </lineage>
</organism>
<sequence>MNSLRQFEKEQVTPENNDGHGEFVAMSSESVSSEANLVAAAKEELAAECSSCFPSEERLSSGQEKEQHKCRGESRSHRSSTDGSRHRRHHHHSHSQSPYREKGRRSRSPSSPSSLRKPHGRRRRDVRNEGRRSHSGSKSGNGQPRKRSEGRSDRNRPERRQVCAEDLMQQVQERKKLWQSNKEKKVSSQWKQVISSCSSGQTADKFRKLMGIKGDEIVGNDPMHAQTNQRDNSSHVMETLDRQYAEARILTHTCRGMGLGYSWGR</sequence>
<feature type="compositionally biased region" description="Basic and acidic residues" evidence="1">
    <location>
        <begin position="146"/>
        <end position="161"/>
    </location>
</feature>
<evidence type="ECO:0000259" key="2">
    <source>
        <dbReference type="Pfam" id="PF15477"/>
    </source>
</evidence>
<feature type="compositionally biased region" description="Basic residues" evidence="1">
    <location>
        <begin position="116"/>
        <end position="125"/>
    </location>
</feature>
<feature type="compositionally biased region" description="Low complexity" evidence="1">
    <location>
        <begin position="22"/>
        <end position="40"/>
    </location>
</feature>
<evidence type="ECO:0000256" key="1">
    <source>
        <dbReference type="SAM" id="MobiDB-lite"/>
    </source>
</evidence>
<proteinExistence type="predicted"/>
<dbReference type="Pfam" id="PF15477">
    <property type="entry name" value="SMAP"/>
    <property type="match status" value="1"/>
</dbReference>
<feature type="domain" description="Small acidic protein-like" evidence="2">
    <location>
        <begin position="195"/>
        <end position="260"/>
    </location>
</feature>
<protein>
    <submittedName>
        <fullName evidence="4">SMAP domain-containing protein</fullName>
    </submittedName>
</protein>
<dbReference type="AlphaFoldDB" id="A0A5S6QF83"/>
<feature type="compositionally biased region" description="Basic residues" evidence="1">
    <location>
        <begin position="85"/>
        <end position="94"/>
    </location>
</feature>
<feature type="compositionally biased region" description="Basic and acidic residues" evidence="1">
    <location>
        <begin position="1"/>
        <end position="21"/>
    </location>
</feature>
<evidence type="ECO:0000313" key="3">
    <source>
        <dbReference type="Proteomes" id="UP000046395"/>
    </source>
</evidence>
<dbReference type="PANTHER" id="PTHR22426">
    <property type="entry name" value="ARGININE_SERINE-RICH COILED-COIL PROTEIN 2"/>
    <property type="match status" value="1"/>
</dbReference>
<feature type="region of interest" description="Disordered" evidence="1">
    <location>
        <begin position="1"/>
        <end position="161"/>
    </location>
</feature>
<dbReference type="PANTHER" id="PTHR22426:SF2">
    <property type="entry name" value="ARGININE_SERINE-RICH COILED-COIL PROTEIN 2"/>
    <property type="match status" value="1"/>
</dbReference>
<name>A0A5S6QF83_TRIMR</name>
<dbReference type="WBParaSite" id="TMUE_1000005770.1">
    <property type="protein sequence ID" value="TMUE_1000005770.1"/>
    <property type="gene ID" value="WBGene00302584"/>
</dbReference>
<keyword evidence="3" id="KW-1185">Reference proteome</keyword>
<evidence type="ECO:0000313" key="4">
    <source>
        <dbReference type="WBParaSite" id="TMUE_1000005770.1"/>
    </source>
</evidence>
<dbReference type="STRING" id="70415.A0A5S6QF83"/>
<accession>A0A5S6QF83</accession>
<feature type="compositionally biased region" description="Basic and acidic residues" evidence="1">
    <location>
        <begin position="55"/>
        <end position="84"/>
    </location>
</feature>